<proteinExistence type="predicted"/>
<gene>
    <name evidence="1" type="ORF">A3K49_06490</name>
</gene>
<dbReference type="Proteomes" id="UP000178602">
    <property type="component" value="Unassembled WGS sequence"/>
</dbReference>
<evidence type="ECO:0008006" key="3">
    <source>
        <dbReference type="Google" id="ProtNLM"/>
    </source>
</evidence>
<dbReference type="PIRSF" id="PIRSF004555">
    <property type="entry name" value="UCP004555"/>
    <property type="match status" value="1"/>
</dbReference>
<dbReference type="AlphaFoldDB" id="A0A1F4T799"/>
<organism evidence="1 2">
    <name type="scientific">candidate division WOR-1 bacterium RIFOXYC12_FULL_54_18</name>
    <dbReference type="NCBI Taxonomy" id="1802584"/>
    <lineage>
        <taxon>Bacteria</taxon>
        <taxon>Bacillati</taxon>
        <taxon>Saganbacteria</taxon>
    </lineage>
</organism>
<comment type="caution">
    <text evidence="1">The sequence shown here is derived from an EMBL/GenBank/DDBJ whole genome shotgun (WGS) entry which is preliminary data.</text>
</comment>
<dbReference type="EMBL" id="MEUG01000001">
    <property type="protein sequence ID" value="OGC28588.1"/>
    <property type="molecule type" value="Genomic_DNA"/>
</dbReference>
<dbReference type="Gene3D" id="3.30.1310.10">
    <property type="entry name" value="Nucleoid-associated protein YbaB-like domain"/>
    <property type="match status" value="1"/>
</dbReference>
<sequence length="94" mass="10301">MVFGNLGKMAEMVKQANEIKKEMQRARYDGESGGVKVVVNGEMEILEIKVPSDLAPNKIEQAVKEAVNKTMRTAKQDMAKKMSKMTGGLSLPGM</sequence>
<dbReference type="GO" id="GO:0003677">
    <property type="term" value="F:DNA binding"/>
    <property type="evidence" value="ECO:0007669"/>
    <property type="project" value="InterPro"/>
</dbReference>
<dbReference type="InterPro" id="IPR036894">
    <property type="entry name" value="YbaB-like_sf"/>
</dbReference>
<dbReference type="InterPro" id="IPR004401">
    <property type="entry name" value="YbaB/EbfC"/>
</dbReference>
<reference evidence="1 2" key="1">
    <citation type="journal article" date="2016" name="Nat. Commun.">
        <title>Thousands of microbial genomes shed light on interconnected biogeochemical processes in an aquifer system.</title>
        <authorList>
            <person name="Anantharaman K."/>
            <person name="Brown C.T."/>
            <person name="Hug L.A."/>
            <person name="Sharon I."/>
            <person name="Castelle C.J."/>
            <person name="Probst A.J."/>
            <person name="Thomas B.C."/>
            <person name="Singh A."/>
            <person name="Wilkins M.J."/>
            <person name="Karaoz U."/>
            <person name="Brodie E.L."/>
            <person name="Williams K.H."/>
            <person name="Hubbard S.S."/>
            <person name="Banfield J.F."/>
        </authorList>
    </citation>
    <scope>NUCLEOTIDE SEQUENCE [LARGE SCALE GENOMIC DNA]</scope>
</reference>
<dbReference type="SUPFAM" id="SSF82607">
    <property type="entry name" value="YbaB-like"/>
    <property type="match status" value="1"/>
</dbReference>
<dbReference type="Pfam" id="PF02575">
    <property type="entry name" value="YbaB_DNA_bd"/>
    <property type="match status" value="1"/>
</dbReference>
<protein>
    <recommendedName>
        <fullName evidence="3">Nucleoid-associated protein</fullName>
    </recommendedName>
</protein>
<name>A0A1F4T799_UNCSA</name>
<evidence type="ECO:0000313" key="1">
    <source>
        <dbReference type="EMBL" id="OGC28588.1"/>
    </source>
</evidence>
<evidence type="ECO:0000313" key="2">
    <source>
        <dbReference type="Proteomes" id="UP000178602"/>
    </source>
</evidence>
<accession>A0A1F4T799</accession>